<evidence type="ECO:0000313" key="1">
    <source>
        <dbReference type="EMBL" id="TGG81666.1"/>
    </source>
</evidence>
<sequence>MWTSVIAVIGTLAGALASGLLQHRAVRTERTDARAEQLRRDRMNAVTALAVAVSDHRRAMWEVKDAELTGADERRVIELRDESHRTRSAVTDPAVRLRLLVADAAVREAAAEAVQATYRIREAEDLAALQASRRAALEAHDTFVNQAGAFLLLA</sequence>
<dbReference type="Proteomes" id="UP000298111">
    <property type="component" value="Unassembled WGS sequence"/>
</dbReference>
<organism evidence="1 2">
    <name type="scientific">Streptomyces albus</name>
    <dbReference type="NCBI Taxonomy" id="1888"/>
    <lineage>
        <taxon>Bacteria</taxon>
        <taxon>Bacillati</taxon>
        <taxon>Actinomycetota</taxon>
        <taxon>Actinomycetes</taxon>
        <taxon>Kitasatosporales</taxon>
        <taxon>Streptomycetaceae</taxon>
        <taxon>Streptomyces</taxon>
    </lineage>
</organism>
<dbReference type="GeneID" id="75182353"/>
<accession>A0A8H1QQP3</accession>
<comment type="caution">
    <text evidence="1">The sequence shown here is derived from an EMBL/GenBank/DDBJ whole genome shotgun (WGS) entry which is preliminary data.</text>
</comment>
<dbReference type="AlphaFoldDB" id="A0A8H1QQP3"/>
<dbReference type="EMBL" id="RCIY01000065">
    <property type="protein sequence ID" value="TGG81666.1"/>
    <property type="molecule type" value="Genomic_DNA"/>
</dbReference>
<reference evidence="1 2" key="1">
    <citation type="submission" date="2018-10" db="EMBL/GenBank/DDBJ databases">
        <title>Isolation of pseudouridimycin from Streptomyces albus DSM 40763.</title>
        <authorList>
            <person name="Rosenqvist P."/>
            <person name="Metsae-Ketelae M."/>
            <person name="Virta P."/>
        </authorList>
    </citation>
    <scope>NUCLEOTIDE SEQUENCE [LARGE SCALE GENOMIC DNA]</scope>
    <source>
        <strain evidence="1 2">DSM 40763</strain>
    </source>
</reference>
<proteinExistence type="predicted"/>
<gene>
    <name evidence="1" type="ORF">D8771_19995</name>
</gene>
<protein>
    <submittedName>
        <fullName evidence="1">PRL2-23</fullName>
    </submittedName>
</protein>
<dbReference type="RefSeq" id="WP_016471841.1">
    <property type="nucleotide sequence ID" value="NZ_CP103060.1"/>
</dbReference>
<name>A0A8H1QQP3_9ACTN</name>
<evidence type="ECO:0000313" key="2">
    <source>
        <dbReference type="Proteomes" id="UP000298111"/>
    </source>
</evidence>